<feature type="non-terminal residue" evidence="10">
    <location>
        <position position="210"/>
    </location>
</feature>
<evidence type="ECO:0000256" key="8">
    <source>
        <dbReference type="PROSITE-ProRule" id="PRU00175"/>
    </source>
</evidence>
<dbReference type="GO" id="GO:0016567">
    <property type="term" value="P:protein ubiquitination"/>
    <property type="evidence" value="ECO:0007669"/>
    <property type="project" value="TreeGrafter"/>
</dbReference>
<name>A0A2P5AX72_TREOI</name>
<dbReference type="FunFam" id="3.30.40.10:FF:000022">
    <property type="entry name" value="E3 ubiquitin-protein ligase RING1-like"/>
    <property type="match status" value="1"/>
</dbReference>
<evidence type="ECO:0000256" key="6">
    <source>
        <dbReference type="ARBA" id="ARBA00022786"/>
    </source>
</evidence>
<gene>
    <name evidence="10" type="ORF">TorRG33x02_338790</name>
</gene>
<keyword evidence="11" id="KW-1185">Reference proteome</keyword>
<evidence type="ECO:0000313" key="10">
    <source>
        <dbReference type="EMBL" id="PON41108.1"/>
    </source>
</evidence>
<organism evidence="10 11">
    <name type="scientific">Trema orientale</name>
    <name type="common">Charcoal tree</name>
    <name type="synonym">Celtis orientalis</name>
    <dbReference type="NCBI Taxonomy" id="63057"/>
    <lineage>
        <taxon>Eukaryota</taxon>
        <taxon>Viridiplantae</taxon>
        <taxon>Streptophyta</taxon>
        <taxon>Embryophyta</taxon>
        <taxon>Tracheophyta</taxon>
        <taxon>Spermatophyta</taxon>
        <taxon>Magnoliopsida</taxon>
        <taxon>eudicotyledons</taxon>
        <taxon>Gunneridae</taxon>
        <taxon>Pentapetalae</taxon>
        <taxon>rosids</taxon>
        <taxon>fabids</taxon>
        <taxon>Rosales</taxon>
        <taxon>Cannabaceae</taxon>
        <taxon>Trema</taxon>
    </lineage>
</organism>
<dbReference type="InterPro" id="IPR013083">
    <property type="entry name" value="Znf_RING/FYVE/PHD"/>
</dbReference>
<dbReference type="SMART" id="SM00184">
    <property type="entry name" value="RING"/>
    <property type="match status" value="1"/>
</dbReference>
<dbReference type="Gene3D" id="3.30.40.10">
    <property type="entry name" value="Zinc/RING finger domain, C3HC4 (zinc finger)"/>
    <property type="match status" value="1"/>
</dbReference>
<accession>A0A2P5AX72</accession>
<evidence type="ECO:0000256" key="2">
    <source>
        <dbReference type="ARBA" id="ARBA00012483"/>
    </source>
</evidence>
<keyword evidence="4" id="KW-0479">Metal-binding</keyword>
<keyword evidence="6" id="KW-0833">Ubl conjugation pathway</keyword>
<dbReference type="GO" id="GO:0005737">
    <property type="term" value="C:cytoplasm"/>
    <property type="evidence" value="ECO:0007669"/>
    <property type="project" value="TreeGrafter"/>
</dbReference>
<dbReference type="OrthoDB" id="21204at2759"/>
<sequence length="210" mass="24566">MRTVFSNAHDITCPYCSNQLHDHELDVSRPTWRRPLFQTSGGLLEGLALILDPTTRPHHRPDTDEEESWNITRQFSRENNSIIRDDDNEDVFANALEDEIMGGIAREDETRRQRRPGASVSAIEGLPRVKVTEIQLRNDPLCPVCKEEFEIGGEVRELPCKHFYHSDCILPWLRLHKTCPICRYELEDSDDRELTNTVRFWWTRLLALWP</sequence>
<dbReference type="Proteomes" id="UP000237000">
    <property type="component" value="Unassembled WGS sequence"/>
</dbReference>
<dbReference type="GO" id="GO:0061630">
    <property type="term" value="F:ubiquitin protein ligase activity"/>
    <property type="evidence" value="ECO:0007669"/>
    <property type="project" value="UniProtKB-EC"/>
</dbReference>
<keyword evidence="5 8" id="KW-0863">Zinc-finger</keyword>
<dbReference type="GO" id="GO:0008270">
    <property type="term" value="F:zinc ion binding"/>
    <property type="evidence" value="ECO:0007669"/>
    <property type="project" value="UniProtKB-KW"/>
</dbReference>
<dbReference type="PROSITE" id="PS50089">
    <property type="entry name" value="ZF_RING_2"/>
    <property type="match status" value="1"/>
</dbReference>
<reference evidence="11" key="1">
    <citation type="submission" date="2016-06" db="EMBL/GenBank/DDBJ databases">
        <title>Parallel loss of symbiosis genes in relatives of nitrogen-fixing non-legume Parasponia.</title>
        <authorList>
            <person name="Van Velzen R."/>
            <person name="Holmer R."/>
            <person name="Bu F."/>
            <person name="Rutten L."/>
            <person name="Van Zeijl A."/>
            <person name="Liu W."/>
            <person name="Santuari L."/>
            <person name="Cao Q."/>
            <person name="Sharma T."/>
            <person name="Shen D."/>
            <person name="Roswanjaya Y."/>
            <person name="Wardhani T."/>
            <person name="Kalhor M.S."/>
            <person name="Jansen J."/>
            <person name="Van den Hoogen J."/>
            <person name="Gungor B."/>
            <person name="Hartog M."/>
            <person name="Hontelez J."/>
            <person name="Verver J."/>
            <person name="Yang W.-C."/>
            <person name="Schijlen E."/>
            <person name="Repin R."/>
            <person name="Schilthuizen M."/>
            <person name="Schranz E."/>
            <person name="Heidstra R."/>
            <person name="Miyata K."/>
            <person name="Fedorova E."/>
            <person name="Kohlen W."/>
            <person name="Bisseling T."/>
            <person name="Smit S."/>
            <person name="Geurts R."/>
        </authorList>
    </citation>
    <scope>NUCLEOTIDE SEQUENCE [LARGE SCALE GENOMIC DNA]</scope>
    <source>
        <strain evidence="11">cv. RG33-2</strain>
    </source>
</reference>
<feature type="domain" description="RING-type" evidence="9">
    <location>
        <begin position="142"/>
        <end position="183"/>
    </location>
</feature>
<dbReference type="InterPro" id="IPR001841">
    <property type="entry name" value="Znf_RING"/>
</dbReference>
<dbReference type="CDD" id="cd16667">
    <property type="entry name" value="RING-H2_RNF126-like"/>
    <property type="match status" value="1"/>
</dbReference>
<dbReference type="SUPFAM" id="SSF57850">
    <property type="entry name" value="RING/U-box"/>
    <property type="match status" value="1"/>
</dbReference>
<evidence type="ECO:0000256" key="1">
    <source>
        <dbReference type="ARBA" id="ARBA00000900"/>
    </source>
</evidence>
<dbReference type="InParanoid" id="A0A2P5AX72"/>
<dbReference type="EMBL" id="JXTC01000669">
    <property type="protein sequence ID" value="PON41108.1"/>
    <property type="molecule type" value="Genomic_DNA"/>
</dbReference>
<comment type="catalytic activity">
    <reaction evidence="1">
        <text>S-ubiquitinyl-[E2 ubiquitin-conjugating enzyme]-L-cysteine + [acceptor protein]-L-lysine = [E2 ubiquitin-conjugating enzyme]-L-cysteine + N(6)-ubiquitinyl-[acceptor protein]-L-lysine.</text>
        <dbReference type="EC" id="2.3.2.27"/>
    </reaction>
</comment>
<evidence type="ECO:0000256" key="7">
    <source>
        <dbReference type="ARBA" id="ARBA00022833"/>
    </source>
</evidence>
<evidence type="ECO:0000313" key="11">
    <source>
        <dbReference type="Proteomes" id="UP000237000"/>
    </source>
</evidence>
<dbReference type="AlphaFoldDB" id="A0A2P5AX72"/>
<dbReference type="PANTHER" id="PTHR15710:SF18">
    <property type="entry name" value="RING-TYPE E3 UBIQUITIN TRANSFERASE"/>
    <property type="match status" value="1"/>
</dbReference>
<dbReference type="EC" id="2.3.2.27" evidence="2"/>
<evidence type="ECO:0000256" key="3">
    <source>
        <dbReference type="ARBA" id="ARBA00022679"/>
    </source>
</evidence>
<dbReference type="STRING" id="63057.A0A2P5AX72"/>
<dbReference type="Pfam" id="PF13639">
    <property type="entry name" value="zf-RING_2"/>
    <property type="match status" value="1"/>
</dbReference>
<keyword evidence="3" id="KW-0808">Transferase</keyword>
<evidence type="ECO:0000259" key="9">
    <source>
        <dbReference type="PROSITE" id="PS50089"/>
    </source>
</evidence>
<evidence type="ECO:0000256" key="4">
    <source>
        <dbReference type="ARBA" id="ARBA00022723"/>
    </source>
</evidence>
<proteinExistence type="predicted"/>
<evidence type="ECO:0000256" key="5">
    <source>
        <dbReference type="ARBA" id="ARBA00022771"/>
    </source>
</evidence>
<comment type="caution">
    <text evidence="10">The sequence shown here is derived from an EMBL/GenBank/DDBJ whole genome shotgun (WGS) entry which is preliminary data.</text>
</comment>
<protein>
    <recommendedName>
        <fullName evidence="2">RING-type E3 ubiquitin transferase</fullName>
        <ecNumber evidence="2">2.3.2.27</ecNumber>
    </recommendedName>
</protein>
<keyword evidence="7" id="KW-0862">Zinc</keyword>
<dbReference type="PANTHER" id="PTHR15710">
    <property type="entry name" value="E3 UBIQUITIN-PROTEIN LIGASE PRAJA"/>
    <property type="match status" value="1"/>
</dbReference>